<accession>A0A5Y3XH97</accession>
<dbReference type="EMBL" id="AAIYKG010000069">
    <property type="protein sequence ID" value="ECJ4508821.1"/>
    <property type="molecule type" value="Genomic_DNA"/>
</dbReference>
<reference evidence="11" key="1">
    <citation type="submission" date="2018-06" db="EMBL/GenBank/DDBJ databases">
        <authorList>
            <person name="Ashton P.M."/>
            <person name="Dallman T."/>
            <person name="Nair S."/>
            <person name="De Pinna E."/>
            <person name="Peters T."/>
            <person name="Grant K."/>
        </authorList>
    </citation>
    <scope>NUCLEOTIDE SEQUENCE [LARGE SCALE GENOMIC DNA]</scope>
    <source>
        <strain evidence="11">318584</strain>
    </source>
</reference>
<organism evidence="11">
    <name type="scientific">Salmonella enterica subsp. salamae</name>
    <dbReference type="NCBI Taxonomy" id="59202"/>
    <lineage>
        <taxon>Bacteria</taxon>
        <taxon>Pseudomonadati</taxon>
        <taxon>Pseudomonadota</taxon>
        <taxon>Gammaproteobacteria</taxon>
        <taxon>Enterobacterales</taxon>
        <taxon>Enterobacteriaceae</taxon>
        <taxon>Salmonella</taxon>
    </lineage>
</organism>
<keyword evidence="7" id="KW-0472">Membrane</keyword>
<evidence type="ECO:0000256" key="4">
    <source>
        <dbReference type="ARBA" id="ARBA00022558"/>
    </source>
</evidence>
<dbReference type="GO" id="GO:0009279">
    <property type="term" value="C:cell outer membrane"/>
    <property type="evidence" value="ECO:0007669"/>
    <property type="project" value="UniProtKB-SubCell"/>
</dbReference>
<feature type="chain" id="PRO_5024791395" evidence="9">
    <location>
        <begin position="34"/>
        <end position="140"/>
    </location>
</feature>
<evidence type="ECO:0000256" key="7">
    <source>
        <dbReference type="ARBA" id="ARBA00023136"/>
    </source>
</evidence>
<dbReference type="InterPro" id="IPR000015">
    <property type="entry name" value="Fimb_usher"/>
</dbReference>
<dbReference type="Pfam" id="PF13954">
    <property type="entry name" value="PapC_N"/>
    <property type="match status" value="1"/>
</dbReference>
<dbReference type="PANTHER" id="PTHR30451:SF21">
    <property type="entry name" value="FIMBRIAL USHER DOMAIN-CONTAINING PROTEIN YDET-RELATED"/>
    <property type="match status" value="1"/>
</dbReference>
<protein>
    <submittedName>
        <fullName evidence="11">Outer membrane usher protein PefC</fullName>
    </submittedName>
</protein>
<evidence type="ECO:0000256" key="8">
    <source>
        <dbReference type="ARBA" id="ARBA00023237"/>
    </source>
</evidence>
<evidence type="ECO:0000256" key="3">
    <source>
        <dbReference type="ARBA" id="ARBA00022448"/>
    </source>
</evidence>
<evidence type="ECO:0000313" key="11">
    <source>
        <dbReference type="EMBL" id="ECJ4508821.1"/>
    </source>
</evidence>
<comment type="similarity">
    <text evidence="2">Belongs to the fimbrial export usher family.</text>
</comment>
<dbReference type="Proteomes" id="UP000839747">
    <property type="component" value="Unassembled WGS sequence"/>
</dbReference>
<keyword evidence="4" id="KW-1029">Fimbrium biogenesis</keyword>
<keyword evidence="8" id="KW-0998">Cell outer membrane</keyword>
<keyword evidence="6 9" id="KW-0732">Signal</keyword>
<evidence type="ECO:0000256" key="2">
    <source>
        <dbReference type="ARBA" id="ARBA00008064"/>
    </source>
</evidence>
<keyword evidence="5" id="KW-0812">Transmembrane</keyword>
<evidence type="ECO:0000259" key="10">
    <source>
        <dbReference type="Pfam" id="PF13954"/>
    </source>
</evidence>
<dbReference type="InterPro" id="IPR025885">
    <property type="entry name" value="PapC_N"/>
</dbReference>
<dbReference type="InterPro" id="IPR037224">
    <property type="entry name" value="PapC_N_sf"/>
</dbReference>
<keyword evidence="3" id="KW-0813">Transport</keyword>
<dbReference type="Gene3D" id="3.10.20.410">
    <property type="match status" value="1"/>
</dbReference>
<evidence type="ECO:0000256" key="9">
    <source>
        <dbReference type="SAM" id="SignalP"/>
    </source>
</evidence>
<comment type="subcellular location">
    <subcellularLocation>
        <location evidence="1">Cell outer membrane</location>
        <topology evidence="1">Multi-pass membrane protein</topology>
    </subcellularLocation>
</comment>
<evidence type="ECO:0000256" key="6">
    <source>
        <dbReference type="ARBA" id="ARBA00022729"/>
    </source>
</evidence>
<feature type="domain" description="PapC N-terminal" evidence="10">
    <location>
        <begin position="57"/>
        <end position="140"/>
    </location>
</feature>
<dbReference type="PANTHER" id="PTHR30451">
    <property type="entry name" value="OUTER MEMBRANE USHER PROTEIN"/>
    <property type="match status" value="1"/>
</dbReference>
<name>A0A5Y3XH97_SALER</name>
<proteinExistence type="inferred from homology"/>
<feature type="signal peptide" evidence="9">
    <location>
        <begin position="1"/>
        <end position="33"/>
    </location>
</feature>
<comment type="caution">
    <text evidence="11">The sequence shown here is derived from an EMBL/GenBank/DDBJ whole genome shotgun (WGS) entry which is preliminary data.</text>
</comment>
<dbReference type="SUPFAM" id="SSF141729">
    <property type="entry name" value="FimD N-terminal domain-like"/>
    <property type="match status" value="1"/>
</dbReference>
<gene>
    <name evidence="11" type="ORF">DNU24_25170</name>
</gene>
<evidence type="ECO:0000256" key="1">
    <source>
        <dbReference type="ARBA" id="ARBA00004571"/>
    </source>
</evidence>
<evidence type="ECO:0000256" key="5">
    <source>
        <dbReference type="ARBA" id="ARBA00022692"/>
    </source>
</evidence>
<dbReference type="GO" id="GO:0015473">
    <property type="term" value="F:fimbrial usher porin activity"/>
    <property type="evidence" value="ECO:0007669"/>
    <property type="project" value="InterPro"/>
</dbReference>
<feature type="non-terminal residue" evidence="11">
    <location>
        <position position="140"/>
    </location>
</feature>
<sequence length="140" mass="14930">MRLMRMSPEERGARRTALALATAVALGSGTASAGEKLDMSFIQGGAGINPEVWAALNGDYAPGRYLVDLSLNGKEAGKHILDVTPQDSEALCLSEAWLAKAGIYVSAEYFREGYDATRQCYVLAKAPAVKVDFDVATQSL</sequence>
<dbReference type="GO" id="GO:0009297">
    <property type="term" value="P:pilus assembly"/>
    <property type="evidence" value="ECO:0007669"/>
    <property type="project" value="InterPro"/>
</dbReference>
<dbReference type="AlphaFoldDB" id="A0A5Y3XH97"/>